<accession>A0A8H4QNU9</accession>
<dbReference type="Proteomes" id="UP000566819">
    <property type="component" value="Unassembled WGS sequence"/>
</dbReference>
<evidence type="ECO:0000313" key="3">
    <source>
        <dbReference type="Proteomes" id="UP000566819"/>
    </source>
</evidence>
<feature type="chain" id="PRO_5034571244" evidence="1">
    <location>
        <begin position="24"/>
        <end position="163"/>
    </location>
</feature>
<protein>
    <submittedName>
        <fullName evidence="2">Uncharacterized protein</fullName>
    </submittedName>
</protein>
<dbReference type="AlphaFoldDB" id="A0A8H4QNU9"/>
<gene>
    <name evidence="2" type="ORF">G7Y89_g15367</name>
</gene>
<proteinExistence type="predicted"/>
<sequence length="163" mass="17378">MLFFKVVCVLALILGHNADIVAAGPPHFQQWFPQFASGLERTLQEACSIEFQHYYLNEVGLYANIENPLGSLANVVVDCMLSNTSESAKANFASAVVLLGIMPTTLGLVGSNTVETAFLALRRPILALLLASGAPTVSPLCTFDTDSRTRSFPSCLSIAASPT</sequence>
<organism evidence="2 3">
    <name type="scientific">Cudoniella acicularis</name>
    <dbReference type="NCBI Taxonomy" id="354080"/>
    <lineage>
        <taxon>Eukaryota</taxon>
        <taxon>Fungi</taxon>
        <taxon>Dikarya</taxon>
        <taxon>Ascomycota</taxon>
        <taxon>Pezizomycotina</taxon>
        <taxon>Leotiomycetes</taxon>
        <taxon>Helotiales</taxon>
        <taxon>Tricladiaceae</taxon>
        <taxon>Cudoniella</taxon>
    </lineage>
</organism>
<keyword evidence="1" id="KW-0732">Signal</keyword>
<dbReference type="OrthoDB" id="3009728at2759"/>
<feature type="signal peptide" evidence="1">
    <location>
        <begin position="1"/>
        <end position="23"/>
    </location>
</feature>
<evidence type="ECO:0000256" key="1">
    <source>
        <dbReference type="SAM" id="SignalP"/>
    </source>
</evidence>
<name>A0A8H4QNU9_9HELO</name>
<evidence type="ECO:0000313" key="2">
    <source>
        <dbReference type="EMBL" id="KAF4614371.1"/>
    </source>
</evidence>
<reference evidence="2 3" key="1">
    <citation type="submission" date="2020-03" db="EMBL/GenBank/DDBJ databases">
        <title>Draft Genome Sequence of Cudoniella acicularis.</title>
        <authorList>
            <person name="Buettner E."/>
            <person name="Kellner H."/>
        </authorList>
    </citation>
    <scope>NUCLEOTIDE SEQUENCE [LARGE SCALE GENOMIC DNA]</scope>
    <source>
        <strain evidence="2 3">DSM 108380</strain>
    </source>
</reference>
<keyword evidence="3" id="KW-1185">Reference proteome</keyword>
<dbReference type="EMBL" id="JAAMPI010002359">
    <property type="protein sequence ID" value="KAF4614371.1"/>
    <property type="molecule type" value="Genomic_DNA"/>
</dbReference>
<comment type="caution">
    <text evidence="2">The sequence shown here is derived from an EMBL/GenBank/DDBJ whole genome shotgun (WGS) entry which is preliminary data.</text>
</comment>